<dbReference type="GO" id="GO:0003700">
    <property type="term" value="F:DNA-binding transcription factor activity"/>
    <property type="evidence" value="ECO:0007669"/>
    <property type="project" value="InterPro"/>
</dbReference>
<dbReference type="PANTHER" id="PTHR42756">
    <property type="entry name" value="TRANSCRIPTIONAL REGULATOR, MARR"/>
    <property type="match status" value="1"/>
</dbReference>
<dbReference type="PANTHER" id="PTHR42756:SF1">
    <property type="entry name" value="TRANSCRIPTIONAL REPRESSOR OF EMRAB OPERON"/>
    <property type="match status" value="1"/>
</dbReference>
<dbReference type="GO" id="GO:0005737">
    <property type="term" value="C:cytoplasm"/>
    <property type="evidence" value="ECO:0007669"/>
    <property type="project" value="UniProtKB-SubCell"/>
</dbReference>
<comment type="similarity">
    <text evidence="5">Belongs to the SarZ family.</text>
</comment>
<feature type="domain" description="HTH marR-type" evidence="8">
    <location>
        <begin position="1"/>
        <end position="134"/>
    </location>
</feature>
<dbReference type="AlphaFoldDB" id="A0A7X2NM55"/>
<accession>A0A7X2NM55</accession>
<dbReference type="InterPro" id="IPR036390">
    <property type="entry name" value="WH_DNA-bd_sf"/>
</dbReference>
<dbReference type="Pfam" id="PF22381">
    <property type="entry name" value="Staph_reg_Sar_Rot"/>
    <property type="match status" value="1"/>
</dbReference>
<evidence type="ECO:0000313" key="9">
    <source>
        <dbReference type="EMBL" id="MSS37442.1"/>
    </source>
</evidence>
<dbReference type="PROSITE" id="PS50995">
    <property type="entry name" value="HTH_MARR_2"/>
    <property type="match status" value="1"/>
</dbReference>
<evidence type="ECO:0000256" key="6">
    <source>
        <dbReference type="ARBA" id="ARBA00047188"/>
    </source>
</evidence>
<name>A0A7X2NM55_9CLOT</name>
<gene>
    <name evidence="9" type="ORF">FYJ39_12860</name>
</gene>
<evidence type="ECO:0000259" key="8">
    <source>
        <dbReference type="PROSITE" id="PS50995"/>
    </source>
</evidence>
<dbReference type="NCBIfam" id="NF045593">
    <property type="entry name" value="bilirub_TF_BilQ"/>
    <property type="match status" value="1"/>
</dbReference>
<dbReference type="InterPro" id="IPR055166">
    <property type="entry name" value="Transc_reg_Sar_Rot_HTH"/>
</dbReference>
<comment type="caution">
    <text evidence="9">The sequence shown here is derived from an EMBL/GenBank/DDBJ whole genome shotgun (WGS) entry which is preliminary data.</text>
</comment>
<evidence type="ECO:0000256" key="2">
    <source>
        <dbReference type="ARBA" id="ARBA00023015"/>
    </source>
</evidence>
<evidence type="ECO:0000256" key="1">
    <source>
        <dbReference type="ARBA" id="ARBA00004496"/>
    </source>
</evidence>
<dbReference type="InterPro" id="IPR036388">
    <property type="entry name" value="WH-like_DNA-bd_sf"/>
</dbReference>
<evidence type="ECO:0000256" key="3">
    <source>
        <dbReference type="ARBA" id="ARBA00023125"/>
    </source>
</evidence>
<dbReference type="EMBL" id="VUMD01000011">
    <property type="protein sequence ID" value="MSS37442.1"/>
    <property type="molecule type" value="Genomic_DNA"/>
</dbReference>
<dbReference type="Proteomes" id="UP000429958">
    <property type="component" value="Unassembled WGS sequence"/>
</dbReference>
<dbReference type="SUPFAM" id="SSF46785">
    <property type="entry name" value="Winged helix' DNA-binding domain"/>
    <property type="match status" value="1"/>
</dbReference>
<evidence type="ECO:0000313" key="10">
    <source>
        <dbReference type="Proteomes" id="UP000429958"/>
    </source>
</evidence>
<dbReference type="InterPro" id="IPR000835">
    <property type="entry name" value="HTH_MarR-typ"/>
</dbReference>
<keyword evidence="3" id="KW-0238">DNA-binding</keyword>
<dbReference type="PRINTS" id="PR00598">
    <property type="entry name" value="HTHMARR"/>
</dbReference>
<evidence type="ECO:0000256" key="7">
    <source>
        <dbReference type="ARBA" id="ARBA00047207"/>
    </source>
</evidence>
<proteinExistence type="inferred from homology"/>
<dbReference type="Gene3D" id="1.10.10.10">
    <property type="entry name" value="Winged helix-like DNA-binding domain superfamily/Winged helix DNA-binding domain"/>
    <property type="match status" value="1"/>
</dbReference>
<protein>
    <recommendedName>
        <fullName evidence="6">HTH-type transcriptional regulator SarZ</fullName>
    </recommendedName>
    <alternativeName>
        <fullName evidence="7">Staphylococcal accessory regulator Z</fullName>
    </alternativeName>
</protein>
<evidence type="ECO:0000256" key="4">
    <source>
        <dbReference type="ARBA" id="ARBA00023163"/>
    </source>
</evidence>
<dbReference type="RefSeq" id="WP_154472888.1">
    <property type="nucleotide sequence ID" value="NZ_DBEWUL010000223.1"/>
</dbReference>
<comment type="subcellular location">
    <subcellularLocation>
        <location evidence="1">Cytoplasm</location>
    </subcellularLocation>
</comment>
<organism evidence="9 10">
    <name type="scientific">Clostridium porci</name>
    <dbReference type="NCBI Taxonomy" id="2605778"/>
    <lineage>
        <taxon>Bacteria</taxon>
        <taxon>Bacillati</taxon>
        <taxon>Bacillota</taxon>
        <taxon>Clostridia</taxon>
        <taxon>Eubacteriales</taxon>
        <taxon>Clostridiaceae</taxon>
        <taxon>Clostridium</taxon>
    </lineage>
</organism>
<reference evidence="9 10" key="1">
    <citation type="submission" date="2019-08" db="EMBL/GenBank/DDBJ databases">
        <title>In-depth cultivation of the pig gut microbiome towards novel bacterial diversity and tailored functional studies.</title>
        <authorList>
            <person name="Wylensek D."/>
            <person name="Hitch T.C.A."/>
            <person name="Clavel T."/>
        </authorList>
    </citation>
    <scope>NUCLEOTIDE SEQUENCE [LARGE SCALE GENOMIC DNA]</scope>
    <source>
        <strain evidence="9 10">WCA-389-WT-23D1</strain>
    </source>
</reference>
<dbReference type="GO" id="GO:0003677">
    <property type="term" value="F:DNA binding"/>
    <property type="evidence" value="ECO:0007669"/>
    <property type="project" value="UniProtKB-KW"/>
</dbReference>
<keyword evidence="10" id="KW-1185">Reference proteome</keyword>
<dbReference type="InterPro" id="IPR054630">
    <property type="entry name" value="BilQ"/>
</dbReference>
<evidence type="ECO:0000256" key="5">
    <source>
        <dbReference type="ARBA" id="ARBA00046337"/>
    </source>
</evidence>
<keyword evidence="2" id="KW-0805">Transcription regulation</keyword>
<dbReference type="SMART" id="SM00347">
    <property type="entry name" value="HTH_MARR"/>
    <property type="match status" value="1"/>
</dbReference>
<keyword evidence="4" id="KW-0804">Transcription</keyword>
<sequence length="142" mass="16272">MTETFAFYISVLRKEFTKYCSETLSELNVTYGQLFILIFVGKKEKCSPKTLSTILKLDAGQLNRTILTLTKNGFLIQEKNQQDRRANILSLTDKGKQVFEMSHNLFYQWDEGALAPLSAAERQELLKLVKKIVFSKSNINPT</sequence>